<sequence length="170" mass="18508">MSDNGEVEDKPPAPPMRNTSTLSGAGGKECSNLNHSSKPLPLAPEEKKNRHRFFTGGGDKKDGDGFHKLHTHKEHVYISLRSGQEHRGVVTSVPVPDKQFLCSHSVHTVRQSDSTEGTPTLTPTVPMPPLLPQLSQCPHSYPNCPNAPTLTPTSPTPPVPMFLKLLKLKL</sequence>
<protein>
    <submittedName>
        <fullName evidence="2">Uncharacterized protein</fullName>
    </submittedName>
</protein>
<reference evidence="2" key="5">
    <citation type="submission" date="2025-09" db="UniProtKB">
        <authorList>
            <consortium name="Ensembl"/>
        </authorList>
    </citation>
    <scope>IDENTIFICATION</scope>
</reference>
<keyword evidence="3" id="KW-1185">Reference proteome</keyword>
<dbReference type="AlphaFoldDB" id="A0A4W3GKZ6"/>
<feature type="region of interest" description="Disordered" evidence="1">
    <location>
        <begin position="1"/>
        <end position="67"/>
    </location>
</feature>
<accession>A0A4W3GKZ6</accession>
<organism evidence="2 3">
    <name type="scientific">Callorhinchus milii</name>
    <name type="common">Ghost shark</name>
    <dbReference type="NCBI Taxonomy" id="7868"/>
    <lineage>
        <taxon>Eukaryota</taxon>
        <taxon>Metazoa</taxon>
        <taxon>Chordata</taxon>
        <taxon>Craniata</taxon>
        <taxon>Vertebrata</taxon>
        <taxon>Chondrichthyes</taxon>
        <taxon>Holocephali</taxon>
        <taxon>Chimaeriformes</taxon>
        <taxon>Callorhinchidae</taxon>
        <taxon>Callorhinchus</taxon>
    </lineage>
</organism>
<feature type="compositionally biased region" description="Basic and acidic residues" evidence="1">
    <location>
        <begin position="58"/>
        <end position="67"/>
    </location>
</feature>
<reference evidence="3" key="2">
    <citation type="journal article" date="2007" name="PLoS Biol.">
        <title>Survey sequencing and comparative analysis of the elephant shark (Callorhinchus milii) genome.</title>
        <authorList>
            <person name="Venkatesh B."/>
            <person name="Kirkness E.F."/>
            <person name="Loh Y.H."/>
            <person name="Halpern A.L."/>
            <person name="Lee A.P."/>
            <person name="Johnson J."/>
            <person name="Dandona N."/>
            <person name="Viswanathan L.D."/>
            <person name="Tay A."/>
            <person name="Venter J.C."/>
            <person name="Strausberg R.L."/>
            <person name="Brenner S."/>
        </authorList>
    </citation>
    <scope>NUCLEOTIDE SEQUENCE [LARGE SCALE GENOMIC DNA]</scope>
</reference>
<reference evidence="3" key="3">
    <citation type="journal article" date="2014" name="Nature">
        <title>Elephant shark genome provides unique insights into gnathostome evolution.</title>
        <authorList>
            <consortium name="International Elephant Shark Genome Sequencing Consortium"/>
            <person name="Venkatesh B."/>
            <person name="Lee A.P."/>
            <person name="Ravi V."/>
            <person name="Maurya A.K."/>
            <person name="Lian M.M."/>
            <person name="Swann J.B."/>
            <person name="Ohta Y."/>
            <person name="Flajnik M.F."/>
            <person name="Sutoh Y."/>
            <person name="Kasahara M."/>
            <person name="Hoon S."/>
            <person name="Gangu V."/>
            <person name="Roy S.W."/>
            <person name="Irimia M."/>
            <person name="Korzh V."/>
            <person name="Kondrychyn I."/>
            <person name="Lim Z.W."/>
            <person name="Tay B.H."/>
            <person name="Tohari S."/>
            <person name="Kong K.W."/>
            <person name="Ho S."/>
            <person name="Lorente-Galdos B."/>
            <person name="Quilez J."/>
            <person name="Marques-Bonet T."/>
            <person name="Raney B.J."/>
            <person name="Ingham P.W."/>
            <person name="Tay A."/>
            <person name="Hillier L.W."/>
            <person name="Minx P."/>
            <person name="Boehm T."/>
            <person name="Wilson R.K."/>
            <person name="Brenner S."/>
            <person name="Warren W.C."/>
        </authorList>
    </citation>
    <scope>NUCLEOTIDE SEQUENCE [LARGE SCALE GENOMIC DNA]</scope>
</reference>
<evidence type="ECO:0000256" key="1">
    <source>
        <dbReference type="SAM" id="MobiDB-lite"/>
    </source>
</evidence>
<dbReference type="STRING" id="7868.ENSCMIP00000003767"/>
<reference evidence="2" key="4">
    <citation type="submission" date="2025-08" db="UniProtKB">
        <authorList>
            <consortium name="Ensembl"/>
        </authorList>
    </citation>
    <scope>IDENTIFICATION</scope>
</reference>
<dbReference type="InParanoid" id="A0A4W3GKZ6"/>
<dbReference type="GeneTree" id="ENSGT00940000173279"/>
<proteinExistence type="predicted"/>
<reference evidence="3" key="1">
    <citation type="journal article" date="2006" name="Science">
        <title>Ancient noncoding elements conserved in the human genome.</title>
        <authorList>
            <person name="Venkatesh B."/>
            <person name="Kirkness E.F."/>
            <person name="Loh Y.H."/>
            <person name="Halpern A.L."/>
            <person name="Lee A.P."/>
            <person name="Johnson J."/>
            <person name="Dandona N."/>
            <person name="Viswanathan L.D."/>
            <person name="Tay A."/>
            <person name="Venter J.C."/>
            <person name="Strausberg R.L."/>
            <person name="Brenner S."/>
        </authorList>
    </citation>
    <scope>NUCLEOTIDE SEQUENCE [LARGE SCALE GENOMIC DNA]</scope>
</reference>
<dbReference type="Ensembl" id="ENSCMIT00000003912.1">
    <property type="protein sequence ID" value="ENSCMIP00000003767.1"/>
    <property type="gene ID" value="ENSCMIG00000002263.1"/>
</dbReference>
<dbReference type="Proteomes" id="UP000314986">
    <property type="component" value="Unassembled WGS sequence"/>
</dbReference>
<name>A0A4W3GKZ6_CALMI</name>
<evidence type="ECO:0000313" key="2">
    <source>
        <dbReference type="Ensembl" id="ENSCMIP00000003767.1"/>
    </source>
</evidence>
<evidence type="ECO:0000313" key="3">
    <source>
        <dbReference type="Proteomes" id="UP000314986"/>
    </source>
</evidence>